<proteinExistence type="predicted"/>
<protein>
    <submittedName>
        <fullName evidence="1">Uncharacterized protein</fullName>
    </submittedName>
</protein>
<sequence>MPATVSSIQLTVNSHRLTMFLKKVFEQDQIPLIESYRASVNCYQFFVNC</sequence>
<accession>A0A212IYH6</accession>
<reference evidence="1" key="1">
    <citation type="submission" date="2016-04" db="EMBL/GenBank/DDBJ databases">
        <authorList>
            <person name="Evans L.H."/>
            <person name="Alamgir A."/>
            <person name="Owens N."/>
            <person name="Weber N.D."/>
            <person name="Virtaneva K."/>
            <person name="Barbian K."/>
            <person name="Babar A."/>
            <person name="Rosenke K."/>
        </authorList>
    </citation>
    <scope>NUCLEOTIDE SEQUENCE</scope>
    <source>
        <strain evidence="1">86-1</strain>
    </source>
</reference>
<dbReference type="AlphaFoldDB" id="A0A212IYH6"/>
<dbReference type="EMBL" id="FLUM01000001">
    <property type="protein sequence ID" value="SBV92262.1"/>
    <property type="molecule type" value="Genomic_DNA"/>
</dbReference>
<name>A0A212IYH6_9BACT</name>
<organism evidence="1">
    <name type="scientific">uncultured Dysgonomonas sp</name>
    <dbReference type="NCBI Taxonomy" id="206096"/>
    <lineage>
        <taxon>Bacteria</taxon>
        <taxon>Pseudomonadati</taxon>
        <taxon>Bacteroidota</taxon>
        <taxon>Bacteroidia</taxon>
        <taxon>Bacteroidales</taxon>
        <taxon>Dysgonomonadaceae</taxon>
        <taxon>Dysgonomonas</taxon>
        <taxon>environmental samples</taxon>
    </lineage>
</organism>
<evidence type="ECO:0000313" key="1">
    <source>
        <dbReference type="EMBL" id="SBV92262.1"/>
    </source>
</evidence>
<gene>
    <name evidence="1" type="ORF">KL86DYS1_10563</name>
</gene>